<dbReference type="AlphaFoldDB" id="A0AAJ5WAX4"/>
<name>A0AAJ5WAX4_9SPHI</name>
<protein>
    <submittedName>
        <fullName evidence="3">Sugar phosphate isomerase/epimerase</fullName>
    </submittedName>
</protein>
<sequence length="334" mass="36719">MNRRTKKIMSGLSAGILTASMLLGGSTLFAQDKLEIQRKGKAHVKISLNAYSFTKPLLDKVRGRGAGMSLFEMMDWSAKNGFDAVDLTGYFFPGYPAVPSDEFIYSIKKYAFKLGLDISGTGVRNNFADPDPAKRAADVKHVKEWIDVAVKMGAPVIRIFAGPIPEGYENKHAEIEAYMAASMKECADYGKLRGVLVGVQNHGDFLKTADETISLVKRVNSDWFGVIVDSGYFITPDPYVDIEKTMPYAVNFQLKLSAFGAASPIKIDLPRIMKIVERTGYRGYLPIETLSPQGGNKNKKNTPSSVDKASYDPYTIVPAFLKEVKAAQRAQFGG</sequence>
<organism evidence="3 4">
    <name type="scientific">Candidatus Pedobacter colombiensis</name>
    <dbReference type="NCBI Taxonomy" id="3121371"/>
    <lineage>
        <taxon>Bacteria</taxon>
        <taxon>Pseudomonadati</taxon>
        <taxon>Bacteroidota</taxon>
        <taxon>Sphingobacteriia</taxon>
        <taxon>Sphingobacteriales</taxon>
        <taxon>Sphingobacteriaceae</taxon>
        <taxon>Pedobacter</taxon>
    </lineage>
</organism>
<dbReference type="Pfam" id="PF01261">
    <property type="entry name" value="AP_endonuc_2"/>
    <property type="match status" value="1"/>
</dbReference>
<dbReference type="SUPFAM" id="SSF51658">
    <property type="entry name" value="Xylose isomerase-like"/>
    <property type="match status" value="1"/>
</dbReference>
<keyword evidence="1" id="KW-0732">Signal</keyword>
<accession>A0AAJ5WAX4</accession>
<gene>
    <name evidence="3" type="ORF">P0Y49_03660</name>
</gene>
<evidence type="ECO:0000313" key="4">
    <source>
        <dbReference type="Proteomes" id="UP001214530"/>
    </source>
</evidence>
<dbReference type="PANTHER" id="PTHR12110">
    <property type="entry name" value="HYDROXYPYRUVATE ISOMERASE"/>
    <property type="match status" value="1"/>
</dbReference>
<keyword evidence="3" id="KW-0413">Isomerase</keyword>
<dbReference type="Proteomes" id="UP001214530">
    <property type="component" value="Chromosome"/>
</dbReference>
<evidence type="ECO:0000313" key="3">
    <source>
        <dbReference type="EMBL" id="WEK20245.1"/>
    </source>
</evidence>
<dbReference type="InterPro" id="IPR036237">
    <property type="entry name" value="Xyl_isomerase-like_sf"/>
</dbReference>
<feature type="signal peptide" evidence="1">
    <location>
        <begin position="1"/>
        <end position="30"/>
    </location>
</feature>
<dbReference type="InterPro" id="IPR050312">
    <property type="entry name" value="IolE/XylAMocC-like"/>
</dbReference>
<feature type="chain" id="PRO_5042548893" evidence="1">
    <location>
        <begin position="31"/>
        <end position="334"/>
    </location>
</feature>
<feature type="domain" description="Xylose isomerase-like TIM barrel" evidence="2">
    <location>
        <begin position="75"/>
        <end position="298"/>
    </location>
</feature>
<dbReference type="GO" id="GO:0016853">
    <property type="term" value="F:isomerase activity"/>
    <property type="evidence" value="ECO:0007669"/>
    <property type="project" value="UniProtKB-KW"/>
</dbReference>
<evidence type="ECO:0000259" key="2">
    <source>
        <dbReference type="Pfam" id="PF01261"/>
    </source>
</evidence>
<evidence type="ECO:0000256" key="1">
    <source>
        <dbReference type="SAM" id="SignalP"/>
    </source>
</evidence>
<proteinExistence type="predicted"/>
<dbReference type="InterPro" id="IPR013022">
    <property type="entry name" value="Xyl_isomerase-like_TIM-brl"/>
</dbReference>
<reference evidence="3" key="1">
    <citation type="submission" date="2023-03" db="EMBL/GenBank/DDBJ databases">
        <title>Andean soil-derived lignocellulolytic bacterial consortium as a source of novel taxa and putative plastic-active enzymes.</title>
        <authorList>
            <person name="Diaz-Garcia L."/>
            <person name="Chuvochina M."/>
            <person name="Feuerriegel G."/>
            <person name="Bunk B."/>
            <person name="Sproer C."/>
            <person name="Streit W.R."/>
            <person name="Rodriguez L.M."/>
            <person name="Overmann J."/>
            <person name="Jimenez D.J."/>
        </authorList>
    </citation>
    <scope>NUCLEOTIDE SEQUENCE</scope>
    <source>
        <strain evidence="3">MAG 3858</strain>
    </source>
</reference>
<dbReference type="PANTHER" id="PTHR12110:SF53">
    <property type="entry name" value="BLR5974 PROTEIN"/>
    <property type="match status" value="1"/>
</dbReference>
<dbReference type="Gene3D" id="3.20.20.150">
    <property type="entry name" value="Divalent-metal-dependent TIM barrel enzymes"/>
    <property type="match status" value="1"/>
</dbReference>
<dbReference type="EMBL" id="CP119313">
    <property type="protein sequence ID" value="WEK20245.1"/>
    <property type="molecule type" value="Genomic_DNA"/>
</dbReference>